<sequence length="113" mass="13636">MSITCSFLVQQPSIHTHINRLTHRLECMNRFKEAIHSFSYALIFAEKLLKSKEFQNNIVVQLFYAMKNHWEENRNYSLEKHLDSKLNFRKLEQRPTLLESQGRIDKRIRMTII</sequence>
<name>A0A024GV75_9STRA</name>
<gene>
    <name evidence="1" type="ORF">BN9_122600</name>
</gene>
<evidence type="ECO:0000313" key="1">
    <source>
        <dbReference type="EMBL" id="CCI50473.1"/>
    </source>
</evidence>
<dbReference type="InParanoid" id="A0A024GV75"/>
<dbReference type="Proteomes" id="UP000053237">
    <property type="component" value="Unassembled WGS sequence"/>
</dbReference>
<accession>A0A024GV75</accession>
<keyword evidence="2" id="KW-1185">Reference proteome</keyword>
<reference evidence="1 2" key="1">
    <citation type="submission" date="2012-05" db="EMBL/GenBank/DDBJ databases">
        <title>Recombination and specialization in a pathogen metapopulation.</title>
        <authorList>
            <person name="Gardiner A."/>
            <person name="Kemen E."/>
            <person name="Schultz-Larsen T."/>
            <person name="MacLean D."/>
            <person name="Van Oosterhout C."/>
            <person name="Jones J.D.G."/>
        </authorList>
    </citation>
    <scope>NUCLEOTIDE SEQUENCE [LARGE SCALE GENOMIC DNA]</scope>
    <source>
        <strain evidence="1 2">Ac Nc2</strain>
    </source>
</reference>
<dbReference type="EMBL" id="CAIX01000517">
    <property type="protein sequence ID" value="CCI50473.1"/>
    <property type="molecule type" value="Genomic_DNA"/>
</dbReference>
<dbReference type="AlphaFoldDB" id="A0A024GV75"/>
<protein>
    <submittedName>
        <fullName evidence="1">Uncharacterized protein</fullName>
    </submittedName>
</protein>
<comment type="caution">
    <text evidence="1">The sequence shown here is derived from an EMBL/GenBank/DDBJ whole genome shotgun (WGS) entry which is preliminary data.</text>
</comment>
<proteinExistence type="predicted"/>
<evidence type="ECO:0000313" key="2">
    <source>
        <dbReference type="Proteomes" id="UP000053237"/>
    </source>
</evidence>
<organism evidence="1 2">
    <name type="scientific">Albugo candida</name>
    <dbReference type="NCBI Taxonomy" id="65357"/>
    <lineage>
        <taxon>Eukaryota</taxon>
        <taxon>Sar</taxon>
        <taxon>Stramenopiles</taxon>
        <taxon>Oomycota</taxon>
        <taxon>Peronosporomycetes</taxon>
        <taxon>Albuginales</taxon>
        <taxon>Albuginaceae</taxon>
        <taxon>Albugo</taxon>
    </lineage>
</organism>